<evidence type="ECO:0000256" key="5">
    <source>
        <dbReference type="ARBA" id="ARBA00022989"/>
    </source>
</evidence>
<keyword evidence="3 8" id="KW-0808">Transferase</keyword>
<keyword evidence="9" id="KW-1185">Reference proteome</keyword>
<feature type="transmembrane region" description="Helical" evidence="7">
    <location>
        <begin position="32"/>
        <end position="53"/>
    </location>
</feature>
<evidence type="ECO:0000256" key="4">
    <source>
        <dbReference type="ARBA" id="ARBA00022692"/>
    </source>
</evidence>
<protein>
    <submittedName>
        <fullName evidence="8">Homogentisate phytyltransferase</fullName>
        <ecNumber evidence="8">2.5.1.115</ecNumber>
    </submittedName>
</protein>
<feature type="transmembrane region" description="Helical" evidence="7">
    <location>
        <begin position="59"/>
        <end position="80"/>
    </location>
</feature>
<dbReference type="RefSeq" id="WP_193993023.1">
    <property type="nucleotide sequence ID" value="NZ_JADEXP010000073.1"/>
</dbReference>
<evidence type="ECO:0000256" key="7">
    <source>
        <dbReference type="SAM" id="Phobius"/>
    </source>
</evidence>
<dbReference type="InterPro" id="IPR044878">
    <property type="entry name" value="UbiA_sf"/>
</dbReference>
<dbReference type="EC" id="2.5.1.115" evidence="8"/>
<dbReference type="InterPro" id="IPR000537">
    <property type="entry name" value="UbiA_prenyltransferase"/>
</dbReference>
<evidence type="ECO:0000256" key="1">
    <source>
        <dbReference type="ARBA" id="ARBA00004141"/>
    </source>
</evidence>
<comment type="subcellular location">
    <subcellularLocation>
        <location evidence="1">Membrane</location>
        <topology evidence="1">Multi-pass membrane protein</topology>
    </subcellularLocation>
</comment>
<proteinExistence type="inferred from homology"/>
<keyword evidence="5 7" id="KW-1133">Transmembrane helix</keyword>
<dbReference type="GO" id="GO:0016020">
    <property type="term" value="C:membrane"/>
    <property type="evidence" value="ECO:0007669"/>
    <property type="project" value="UniProtKB-SubCell"/>
</dbReference>
<feature type="transmembrane region" description="Helical" evidence="7">
    <location>
        <begin position="202"/>
        <end position="223"/>
    </location>
</feature>
<evidence type="ECO:0000256" key="6">
    <source>
        <dbReference type="ARBA" id="ARBA00023136"/>
    </source>
</evidence>
<reference evidence="8" key="1">
    <citation type="submission" date="2020-10" db="EMBL/GenBank/DDBJ databases">
        <authorList>
            <person name="Castelo-Branco R."/>
            <person name="Eusebio N."/>
            <person name="Adriana R."/>
            <person name="Vieira A."/>
            <person name="Brugerolle De Fraissinette N."/>
            <person name="Rezende De Castro R."/>
            <person name="Schneider M.P."/>
            <person name="Vasconcelos V."/>
            <person name="Leao P.N."/>
        </authorList>
    </citation>
    <scope>NUCLEOTIDE SEQUENCE</scope>
    <source>
        <strain evidence="8">LEGE 11479</strain>
    </source>
</reference>
<evidence type="ECO:0000313" key="8">
    <source>
        <dbReference type="EMBL" id="MBE9067050.1"/>
    </source>
</evidence>
<dbReference type="NCBIfam" id="NF009525">
    <property type="entry name" value="PRK12887.1"/>
    <property type="match status" value="1"/>
</dbReference>
<sequence>MVSNVNKSQHPNGPFSWGRWLRSFWAFSRPHTIVGTTLSVGALGVMALVLADLGTGAQILPLVWVMLAALVPSLCANVYIVGLNQLTDIAIDRINKPHLPLASGAFSLNMGRWIVWVLGGLALLLSAVQGPILLATVGLSMAIGTVYSLPPLRLKRFPFWAALCIFGVRGVIVNLGFFAHFRRWLTLRAGLESRALSIPPEVWALTMFVVVFAFAIAIFKDIPDLEGDRQFQVRTLTVRLGPRFVFRLALGVLTLCYGLLIGLALFGVLPSVQSGFLAVTHSLLLGLLWWQSRRVSLQDKSEISGFYQFIWRLFFLEYLLFPLACVLGQ</sequence>
<evidence type="ECO:0000256" key="3">
    <source>
        <dbReference type="ARBA" id="ARBA00022679"/>
    </source>
</evidence>
<dbReference type="AlphaFoldDB" id="A0A928X0W5"/>
<feature type="transmembrane region" description="Helical" evidence="7">
    <location>
        <begin position="101"/>
        <end position="125"/>
    </location>
</feature>
<accession>A0A928X0W5</accession>
<gene>
    <name evidence="8" type="ORF">IQ260_10325</name>
</gene>
<name>A0A928X0W5_LEPEC</name>
<feature type="transmembrane region" description="Helical" evidence="7">
    <location>
        <begin position="157"/>
        <end position="182"/>
    </location>
</feature>
<evidence type="ECO:0000256" key="2">
    <source>
        <dbReference type="ARBA" id="ARBA00005985"/>
    </source>
</evidence>
<dbReference type="PANTHER" id="PTHR43009">
    <property type="entry name" value="HOMOGENTISATE SOLANESYLTRANSFERASE, CHLOROPLASTIC"/>
    <property type="match status" value="1"/>
</dbReference>
<comment type="similarity">
    <text evidence="2">Belongs to the UbiA prenyltransferase family.</text>
</comment>
<dbReference type="InterPro" id="IPR044502">
    <property type="entry name" value="AtHST-like"/>
</dbReference>
<keyword evidence="4 7" id="KW-0812">Transmembrane</keyword>
<dbReference type="CDD" id="cd13960">
    <property type="entry name" value="PT_UbiA_HPT1"/>
    <property type="match status" value="1"/>
</dbReference>
<feature type="transmembrane region" description="Helical" evidence="7">
    <location>
        <begin position="310"/>
        <end position="328"/>
    </location>
</feature>
<evidence type="ECO:0000313" key="9">
    <source>
        <dbReference type="Proteomes" id="UP000615026"/>
    </source>
</evidence>
<dbReference type="Proteomes" id="UP000615026">
    <property type="component" value="Unassembled WGS sequence"/>
</dbReference>
<dbReference type="GO" id="GO:0010176">
    <property type="term" value="F:homogentisate phytyltransferase activity"/>
    <property type="evidence" value="ECO:0007669"/>
    <property type="project" value="UniProtKB-EC"/>
</dbReference>
<dbReference type="Pfam" id="PF01040">
    <property type="entry name" value="UbiA"/>
    <property type="match status" value="1"/>
</dbReference>
<feature type="transmembrane region" description="Helical" evidence="7">
    <location>
        <begin position="244"/>
        <end position="266"/>
    </location>
</feature>
<dbReference type="EMBL" id="JADEXP010000073">
    <property type="protein sequence ID" value="MBE9067050.1"/>
    <property type="molecule type" value="Genomic_DNA"/>
</dbReference>
<keyword evidence="6 7" id="KW-0472">Membrane</keyword>
<dbReference type="Gene3D" id="1.10.357.140">
    <property type="entry name" value="UbiA prenyltransferase"/>
    <property type="match status" value="1"/>
</dbReference>
<dbReference type="PANTHER" id="PTHR43009:SF7">
    <property type="entry name" value="HOMOGENTISATE GERANYLGERANYLTRANSFERASE, CHLOROPLASTIC"/>
    <property type="match status" value="1"/>
</dbReference>
<organism evidence="8 9">
    <name type="scientific">Leptolyngbya cf. ectocarpi LEGE 11479</name>
    <dbReference type="NCBI Taxonomy" id="1828722"/>
    <lineage>
        <taxon>Bacteria</taxon>
        <taxon>Bacillati</taxon>
        <taxon>Cyanobacteriota</taxon>
        <taxon>Cyanophyceae</taxon>
        <taxon>Leptolyngbyales</taxon>
        <taxon>Leptolyngbyaceae</taxon>
        <taxon>Leptolyngbya group</taxon>
        <taxon>Leptolyngbya</taxon>
    </lineage>
</organism>
<feature type="transmembrane region" description="Helical" evidence="7">
    <location>
        <begin position="272"/>
        <end position="290"/>
    </location>
</feature>
<comment type="caution">
    <text evidence="8">The sequence shown here is derived from an EMBL/GenBank/DDBJ whole genome shotgun (WGS) entry which is preliminary data.</text>
</comment>